<reference evidence="1 2" key="1">
    <citation type="submission" date="2019-07" db="EMBL/GenBank/DDBJ databases">
        <title>Genome sequencing of lignin-degrading bacterial isolates.</title>
        <authorList>
            <person name="Gladden J."/>
        </authorList>
    </citation>
    <scope>NUCLEOTIDE SEQUENCE [LARGE SCALE GENOMIC DNA]</scope>
    <source>
        <strain evidence="1 2">J11</strain>
    </source>
</reference>
<proteinExistence type="predicted"/>
<dbReference type="EMBL" id="VLJN01000056">
    <property type="protein sequence ID" value="TWG79631.1"/>
    <property type="molecule type" value="Genomic_DNA"/>
</dbReference>
<evidence type="ECO:0000313" key="2">
    <source>
        <dbReference type="Proteomes" id="UP000318141"/>
    </source>
</evidence>
<keyword evidence="2" id="KW-1185">Reference proteome</keyword>
<organism evidence="1 2">
    <name type="scientific">Cupriavidus gilardii J11</name>
    <dbReference type="NCBI Taxonomy" id="936133"/>
    <lineage>
        <taxon>Bacteria</taxon>
        <taxon>Pseudomonadati</taxon>
        <taxon>Pseudomonadota</taxon>
        <taxon>Betaproteobacteria</taxon>
        <taxon>Burkholderiales</taxon>
        <taxon>Burkholderiaceae</taxon>
        <taxon>Cupriavidus</taxon>
    </lineage>
</organism>
<accession>A0A562B379</accession>
<protein>
    <submittedName>
        <fullName evidence="1">Uncharacterized protein</fullName>
    </submittedName>
</protein>
<sequence>MHLVPQESLLKVNLLTTLLNLADIDAATALADRSIELAKGNVRLLTAIASTYVTAFRAEDAVRVIEEASKVAEHVPGYSGALGTKALKAACALRALHGYGDAELRELFKTAVTVLREFDGVGPLRYTNVTSDEGSVMHHFHVMQTAEVCAELDWRIADRLVENFERAGEEVLTFSCLPLGAYFDLNEDALG</sequence>
<name>A0A562B379_9BURK</name>
<comment type="caution">
    <text evidence="1">The sequence shown here is derived from an EMBL/GenBank/DDBJ whole genome shotgun (WGS) entry which is preliminary data.</text>
</comment>
<dbReference type="AlphaFoldDB" id="A0A562B379"/>
<dbReference type="Proteomes" id="UP000318141">
    <property type="component" value="Unassembled WGS sequence"/>
</dbReference>
<gene>
    <name evidence="1" type="ORF">L602_000600000310</name>
</gene>
<evidence type="ECO:0000313" key="1">
    <source>
        <dbReference type="EMBL" id="TWG79631.1"/>
    </source>
</evidence>